<evidence type="ECO:0000256" key="5">
    <source>
        <dbReference type="ARBA" id="ARBA00022968"/>
    </source>
</evidence>
<dbReference type="GO" id="GO:0009247">
    <property type="term" value="P:glycolipid biosynthetic process"/>
    <property type="evidence" value="ECO:0007669"/>
    <property type="project" value="InterPro"/>
</dbReference>
<reference evidence="12" key="1">
    <citation type="submission" date="2025-08" db="UniProtKB">
        <authorList>
            <consortium name="RefSeq"/>
        </authorList>
    </citation>
    <scope>IDENTIFICATION</scope>
</reference>
<evidence type="ECO:0000256" key="7">
    <source>
        <dbReference type="ARBA" id="ARBA00023034"/>
    </source>
</evidence>
<comment type="similarity">
    <text evidence="2">Belongs to the galactose-3-O-sulfotransferase family.</text>
</comment>
<keyword evidence="8 10" id="KW-0472">Membrane</keyword>
<dbReference type="Pfam" id="PF06990">
    <property type="entry name" value="Gal-3-0_sulfotr"/>
    <property type="match status" value="1"/>
</dbReference>
<evidence type="ECO:0000256" key="1">
    <source>
        <dbReference type="ARBA" id="ARBA00004323"/>
    </source>
</evidence>
<feature type="transmembrane region" description="Helical" evidence="10">
    <location>
        <begin position="15"/>
        <end position="33"/>
    </location>
</feature>
<dbReference type="PANTHER" id="PTHR14647:SF83">
    <property type="entry name" value="GALACTOSE-3-O-SULFOTRANSFERASE 3"/>
    <property type="match status" value="1"/>
</dbReference>
<keyword evidence="6 10" id="KW-1133">Transmembrane helix</keyword>
<evidence type="ECO:0000313" key="12">
    <source>
        <dbReference type="RefSeq" id="XP_013881504.1"/>
    </source>
</evidence>
<protein>
    <submittedName>
        <fullName evidence="12">Galactose-3-O-sulfotransferase 3</fullName>
    </submittedName>
</protein>
<name>A0A2I4CNF0_AUSLI</name>
<dbReference type="PANTHER" id="PTHR14647">
    <property type="entry name" value="GALACTOSE-3-O-SULFOTRANSFERASE"/>
    <property type="match status" value="1"/>
</dbReference>
<evidence type="ECO:0000256" key="2">
    <source>
        <dbReference type="ARBA" id="ARBA00008124"/>
    </source>
</evidence>
<dbReference type="GO" id="GO:0000139">
    <property type="term" value="C:Golgi membrane"/>
    <property type="evidence" value="ECO:0007669"/>
    <property type="project" value="UniProtKB-SubCell"/>
</dbReference>
<keyword evidence="5" id="KW-0735">Signal-anchor</keyword>
<evidence type="ECO:0000256" key="8">
    <source>
        <dbReference type="ARBA" id="ARBA00023136"/>
    </source>
</evidence>
<dbReference type="InterPro" id="IPR027417">
    <property type="entry name" value="P-loop_NTPase"/>
</dbReference>
<evidence type="ECO:0000313" key="11">
    <source>
        <dbReference type="Proteomes" id="UP000192220"/>
    </source>
</evidence>
<keyword evidence="3" id="KW-0808">Transferase</keyword>
<dbReference type="InParanoid" id="A0A2I4CNF0"/>
<sequence length="160" mass="18532">MECLSSVKILQKKTFLVLLVICTASFLLHMNHINWTMEVFHRSPASHSLAHKHTNVAFLKTHKTASSTLQNILFRFAEHNNLTMALPRSNCAPLFCYPKVFSSHFVHPVTLRANMITSHMRFNKTALQRLMPYDTKYITILREPASMFESLFTYYSRHSG</sequence>
<dbReference type="CTD" id="89792"/>
<dbReference type="RefSeq" id="XP_013881504.1">
    <property type="nucleotide sequence ID" value="XM_014026050.1"/>
</dbReference>
<evidence type="ECO:0000256" key="10">
    <source>
        <dbReference type="SAM" id="Phobius"/>
    </source>
</evidence>
<evidence type="ECO:0000256" key="6">
    <source>
        <dbReference type="ARBA" id="ARBA00022989"/>
    </source>
</evidence>
<evidence type="ECO:0000256" key="9">
    <source>
        <dbReference type="ARBA" id="ARBA00023180"/>
    </source>
</evidence>
<dbReference type="GO" id="GO:0001733">
    <property type="term" value="F:galactosylceramide sulfotransferase activity"/>
    <property type="evidence" value="ECO:0007669"/>
    <property type="project" value="InterPro"/>
</dbReference>
<feature type="non-terminal residue" evidence="12">
    <location>
        <position position="160"/>
    </location>
</feature>
<dbReference type="InterPro" id="IPR009729">
    <property type="entry name" value="Gal-3-0_sulfotransfrase"/>
</dbReference>
<dbReference type="SUPFAM" id="SSF52540">
    <property type="entry name" value="P-loop containing nucleoside triphosphate hydrolases"/>
    <property type="match status" value="1"/>
</dbReference>
<comment type="subcellular location">
    <subcellularLocation>
        <location evidence="1">Golgi apparatus membrane</location>
        <topology evidence="1">Single-pass type II membrane protein</topology>
    </subcellularLocation>
</comment>
<keyword evidence="4 10" id="KW-0812">Transmembrane</keyword>
<proteinExistence type="inferred from homology"/>
<dbReference type="KEGG" id="alim:106530439"/>
<dbReference type="Proteomes" id="UP000192220">
    <property type="component" value="Unplaced"/>
</dbReference>
<evidence type="ECO:0000256" key="3">
    <source>
        <dbReference type="ARBA" id="ARBA00022679"/>
    </source>
</evidence>
<keyword evidence="9" id="KW-0325">Glycoprotein</keyword>
<gene>
    <name evidence="12" type="primary">gal3st3</name>
</gene>
<accession>A0A2I4CNF0</accession>
<keyword evidence="11" id="KW-1185">Reference proteome</keyword>
<dbReference type="OrthoDB" id="514299at2759"/>
<keyword evidence="7" id="KW-0333">Golgi apparatus</keyword>
<dbReference type="AlphaFoldDB" id="A0A2I4CNF0"/>
<organism evidence="11 12">
    <name type="scientific">Austrofundulus limnaeus</name>
    <name type="common">Annual killifish</name>
    <dbReference type="NCBI Taxonomy" id="52670"/>
    <lineage>
        <taxon>Eukaryota</taxon>
        <taxon>Metazoa</taxon>
        <taxon>Chordata</taxon>
        <taxon>Craniata</taxon>
        <taxon>Vertebrata</taxon>
        <taxon>Euteleostomi</taxon>
        <taxon>Actinopterygii</taxon>
        <taxon>Neopterygii</taxon>
        <taxon>Teleostei</taxon>
        <taxon>Neoteleostei</taxon>
        <taxon>Acanthomorphata</taxon>
        <taxon>Ovalentaria</taxon>
        <taxon>Atherinomorphae</taxon>
        <taxon>Cyprinodontiformes</taxon>
        <taxon>Rivulidae</taxon>
        <taxon>Austrofundulus</taxon>
    </lineage>
</organism>
<dbReference type="Gene3D" id="3.40.50.300">
    <property type="entry name" value="P-loop containing nucleotide triphosphate hydrolases"/>
    <property type="match status" value="1"/>
</dbReference>
<evidence type="ECO:0000256" key="4">
    <source>
        <dbReference type="ARBA" id="ARBA00022692"/>
    </source>
</evidence>